<proteinExistence type="inferred from homology"/>
<name>A0A6G9YJ24_9NOCA</name>
<accession>A0A6G9YJ24</accession>
<evidence type="ECO:0000256" key="4">
    <source>
        <dbReference type="SAM" id="MobiDB-lite"/>
    </source>
</evidence>
<evidence type="ECO:0000256" key="3">
    <source>
        <dbReference type="ARBA" id="ARBA00023002"/>
    </source>
</evidence>
<protein>
    <submittedName>
        <fullName evidence="6">SDR family oxidoreductase</fullName>
    </submittedName>
</protein>
<dbReference type="InterPro" id="IPR036291">
    <property type="entry name" value="NAD(P)-bd_dom_sf"/>
</dbReference>
<keyword evidence="2" id="KW-0521">NADP</keyword>
<dbReference type="SUPFAM" id="SSF51735">
    <property type="entry name" value="NAD(P)-binding Rossmann-fold domains"/>
    <property type="match status" value="1"/>
</dbReference>
<feature type="compositionally biased region" description="Basic residues" evidence="4">
    <location>
        <begin position="27"/>
        <end position="37"/>
    </location>
</feature>
<dbReference type="InterPro" id="IPR057326">
    <property type="entry name" value="KR_dom"/>
</dbReference>
<dbReference type="NCBIfam" id="NF005559">
    <property type="entry name" value="PRK07231.1"/>
    <property type="match status" value="1"/>
</dbReference>
<gene>
    <name evidence="6" type="ORF">F5544_26065</name>
</gene>
<dbReference type="EMBL" id="CP046172">
    <property type="protein sequence ID" value="QIS13067.1"/>
    <property type="molecule type" value="Genomic_DNA"/>
</dbReference>
<dbReference type="PANTHER" id="PTHR42760">
    <property type="entry name" value="SHORT-CHAIN DEHYDROGENASES/REDUCTASES FAMILY MEMBER"/>
    <property type="match status" value="1"/>
</dbReference>
<dbReference type="KEGG" id="nah:F5544_26065"/>
<dbReference type="AlphaFoldDB" id="A0A6G9YJ24"/>
<keyword evidence="7" id="KW-1185">Reference proteome</keyword>
<sequence>MAGGPSGRRPLVRREGGCTARTGSAHLCRRSRRRYARRGGGGRGRGGRHHRPLRCGGTHGRGRRYRPRRPHRIPGLVRRVRYWVSLLNVDLFPERFSGKVAVVTGAAQGIGAATAKRLAVEGATVAVVDRGALDTVLDDIALAGGTAHGYNCDVTDRESVQLVFDSVATELGGPHILVNNAGITRDDLFFRMSEEDWNAVLSVNLSGVFHCTQAAQKYMVEQKYGKIVSLSSRSALGNRGQANYAAAKAGIQGFTATLAIELGPYNINVNAVAPGYIATAMTAATATRIGLTPEEHQRAVAEQTPLRRIGQPAEVAAVIAFLASDDASYVSGQTLYVNGGAR</sequence>
<comment type="similarity">
    <text evidence="1">Belongs to the short-chain dehydrogenases/reductases (SDR) family.</text>
</comment>
<dbReference type="GO" id="GO:0030497">
    <property type="term" value="P:fatty acid elongation"/>
    <property type="evidence" value="ECO:0007669"/>
    <property type="project" value="TreeGrafter"/>
</dbReference>
<dbReference type="Pfam" id="PF13561">
    <property type="entry name" value="adh_short_C2"/>
    <property type="match status" value="1"/>
</dbReference>
<dbReference type="GO" id="GO:0016616">
    <property type="term" value="F:oxidoreductase activity, acting on the CH-OH group of donors, NAD or NADP as acceptor"/>
    <property type="evidence" value="ECO:0007669"/>
    <property type="project" value="UniProtKB-ARBA"/>
</dbReference>
<feature type="compositionally biased region" description="Basic residues" evidence="4">
    <location>
        <begin position="60"/>
        <end position="69"/>
    </location>
</feature>
<feature type="domain" description="Ketoreductase" evidence="5">
    <location>
        <begin position="99"/>
        <end position="275"/>
    </location>
</feature>
<dbReference type="PRINTS" id="PR00080">
    <property type="entry name" value="SDRFAMILY"/>
</dbReference>
<dbReference type="NCBIfam" id="NF009466">
    <property type="entry name" value="PRK12826.1-2"/>
    <property type="match status" value="1"/>
</dbReference>
<dbReference type="PANTHER" id="PTHR42760:SF40">
    <property type="entry name" value="3-OXOACYL-[ACYL-CARRIER-PROTEIN] REDUCTASE, CHLOROPLASTIC"/>
    <property type="match status" value="1"/>
</dbReference>
<dbReference type="InterPro" id="IPR020904">
    <property type="entry name" value="Sc_DH/Rdtase_CS"/>
</dbReference>
<dbReference type="Proteomes" id="UP000503540">
    <property type="component" value="Chromosome"/>
</dbReference>
<dbReference type="PROSITE" id="PS00061">
    <property type="entry name" value="ADH_SHORT"/>
    <property type="match status" value="1"/>
</dbReference>
<evidence type="ECO:0000256" key="2">
    <source>
        <dbReference type="ARBA" id="ARBA00022857"/>
    </source>
</evidence>
<evidence type="ECO:0000313" key="7">
    <source>
        <dbReference type="Proteomes" id="UP000503540"/>
    </source>
</evidence>
<reference evidence="6 7" key="1">
    <citation type="journal article" date="2019" name="ACS Chem. Biol.">
        <title>Identification and Mobilization of a Cryptic Antibiotic Biosynthesis Gene Locus from a Human-Pathogenic Nocardia Isolate.</title>
        <authorList>
            <person name="Herisse M."/>
            <person name="Ishida K."/>
            <person name="Porter J.L."/>
            <person name="Howden B."/>
            <person name="Hertweck C."/>
            <person name="Stinear T.P."/>
            <person name="Pidot S.J."/>
        </authorList>
    </citation>
    <scope>NUCLEOTIDE SEQUENCE [LARGE SCALE GENOMIC DNA]</scope>
    <source>
        <strain evidence="6 7">AUSMDU00012717</strain>
    </source>
</reference>
<dbReference type="Gene3D" id="3.40.50.720">
    <property type="entry name" value="NAD(P)-binding Rossmann-like Domain"/>
    <property type="match status" value="1"/>
</dbReference>
<dbReference type="PRINTS" id="PR00081">
    <property type="entry name" value="GDHRDH"/>
</dbReference>
<evidence type="ECO:0000313" key="6">
    <source>
        <dbReference type="EMBL" id="QIS13067.1"/>
    </source>
</evidence>
<organism evidence="6 7">
    <name type="scientific">Nocardia arthritidis</name>
    <dbReference type="NCBI Taxonomy" id="228602"/>
    <lineage>
        <taxon>Bacteria</taxon>
        <taxon>Bacillati</taxon>
        <taxon>Actinomycetota</taxon>
        <taxon>Actinomycetes</taxon>
        <taxon>Mycobacteriales</taxon>
        <taxon>Nocardiaceae</taxon>
        <taxon>Nocardia</taxon>
    </lineage>
</organism>
<dbReference type="FunFam" id="3.40.50.720:FF:000115">
    <property type="entry name" value="3-oxoacyl-[acyl-carrier-protein] reductase FabG"/>
    <property type="match status" value="1"/>
</dbReference>
<keyword evidence="3" id="KW-0560">Oxidoreductase</keyword>
<evidence type="ECO:0000256" key="1">
    <source>
        <dbReference type="ARBA" id="ARBA00006484"/>
    </source>
</evidence>
<dbReference type="InterPro" id="IPR002347">
    <property type="entry name" value="SDR_fam"/>
</dbReference>
<feature type="region of interest" description="Disordered" evidence="4">
    <location>
        <begin position="1"/>
        <end position="69"/>
    </location>
</feature>
<evidence type="ECO:0000259" key="5">
    <source>
        <dbReference type="SMART" id="SM00822"/>
    </source>
</evidence>
<dbReference type="SMART" id="SM00822">
    <property type="entry name" value="PKS_KR"/>
    <property type="match status" value="1"/>
</dbReference>